<accession>A0AAV9EPF8</accession>
<dbReference type="GO" id="GO:0000427">
    <property type="term" value="C:plastid-encoded plastid RNA polymerase complex"/>
    <property type="evidence" value="ECO:0007669"/>
    <property type="project" value="InterPro"/>
</dbReference>
<proteinExistence type="predicted"/>
<dbReference type="InterPro" id="IPR044967">
    <property type="entry name" value="PTAC10"/>
</dbReference>
<dbReference type="PANTHER" id="PTHR36371">
    <property type="entry name" value="PROTEIN PLASTID TRANSCRIPTIONALLY ACTIVE 10"/>
    <property type="match status" value="1"/>
</dbReference>
<dbReference type="AlphaFoldDB" id="A0AAV9EPF8"/>
<sequence>MKANKQVRPSNVASPTSITKDHNKSIIGKGNVWYEMSYEEAIKQRMQREARSKVTMGQQQGEPKEGVEDGDDDDEDVDFDYSILGSSNSSSSSSNKPVVNGTESPGIADEGMFED</sequence>
<feature type="compositionally biased region" description="Acidic residues" evidence="1">
    <location>
        <begin position="68"/>
        <end position="79"/>
    </location>
</feature>
<comment type="caution">
    <text evidence="2">The sequence shown here is derived from an EMBL/GenBank/DDBJ whole genome shotgun (WGS) entry which is preliminary data.</text>
</comment>
<dbReference type="Proteomes" id="UP001180020">
    <property type="component" value="Unassembled WGS sequence"/>
</dbReference>
<feature type="region of interest" description="Disordered" evidence="1">
    <location>
        <begin position="1"/>
        <end position="25"/>
    </location>
</feature>
<reference evidence="2" key="1">
    <citation type="journal article" date="2023" name="Nat. Commun.">
        <title>Diploid and tetraploid genomes of Acorus and the evolution of monocots.</title>
        <authorList>
            <person name="Ma L."/>
            <person name="Liu K.W."/>
            <person name="Li Z."/>
            <person name="Hsiao Y.Y."/>
            <person name="Qi Y."/>
            <person name="Fu T."/>
            <person name="Tang G.D."/>
            <person name="Zhang D."/>
            <person name="Sun W.H."/>
            <person name="Liu D.K."/>
            <person name="Li Y."/>
            <person name="Chen G.Z."/>
            <person name="Liu X.D."/>
            <person name="Liao X.Y."/>
            <person name="Jiang Y.T."/>
            <person name="Yu X."/>
            <person name="Hao Y."/>
            <person name="Huang J."/>
            <person name="Zhao X.W."/>
            <person name="Ke S."/>
            <person name="Chen Y.Y."/>
            <person name="Wu W.L."/>
            <person name="Hsu J.L."/>
            <person name="Lin Y.F."/>
            <person name="Huang M.D."/>
            <person name="Li C.Y."/>
            <person name="Huang L."/>
            <person name="Wang Z.W."/>
            <person name="Zhao X."/>
            <person name="Zhong W.Y."/>
            <person name="Peng D.H."/>
            <person name="Ahmad S."/>
            <person name="Lan S."/>
            <person name="Zhang J.S."/>
            <person name="Tsai W.C."/>
            <person name="Van de Peer Y."/>
            <person name="Liu Z.J."/>
        </authorList>
    </citation>
    <scope>NUCLEOTIDE SEQUENCE</scope>
    <source>
        <strain evidence="2">CP</strain>
    </source>
</reference>
<dbReference type="EMBL" id="JAUJYO010000005">
    <property type="protein sequence ID" value="KAK1315553.1"/>
    <property type="molecule type" value="Genomic_DNA"/>
</dbReference>
<evidence type="ECO:0000313" key="2">
    <source>
        <dbReference type="EMBL" id="KAK1315553.1"/>
    </source>
</evidence>
<feature type="compositionally biased region" description="Polar residues" evidence="1">
    <location>
        <begin position="7"/>
        <end position="18"/>
    </location>
</feature>
<gene>
    <name evidence="2" type="ORF">QJS10_CPA05g01737</name>
</gene>
<evidence type="ECO:0000313" key="3">
    <source>
        <dbReference type="Proteomes" id="UP001180020"/>
    </source>
</evidence>
<evidence type="ECO:0000256" key="1">
    <source>
        <dbReference type="SAM" id="MobiDB-lite"/>
    </source>
</evidence>
<keyword evidence="3" id="KW-1185">Reference proteome</keyword>
<feature type="compositionally biased region" description="Low complexity" evidence="1">
    <location>
        <begin position="86"/>
        <end position="95"/>
    </location>
</feature>
<protein>
    <submittedName>
        <fullName evidence="2">Uncharacterized protein</fullName>
    </submittedName>
</protein>
<organism evidence="2 3">
    <name type="scientific">Acorus calamus</name>
    <name type="common">Sweet flag</name>
    <dbReference type="NCBI Taxonomy" id="4465"/>
    <lineage>
        <taxon>Eukaryota</taxon>
        <taxon>Viridiplantae</taxon>
        <taxon>Streptophyta</taxon>
        <taxon>Embryophyta</taxon>
        <taxon>Tracheophyta</taxon>
        <taxon>Spermatophyta</taxon>
        <taxon>Magnoliopsida</taxon>
        <taxon>Liliopsida</taxon>
        <taxon>Acoraceae</taxon>
        <taxon>Acorus</taxon>
    </lineage>
</organism>
<dbReference type="GO" id="GO:0009507">
    <property type="term" value="C:chloroplast"/>
    <property type="evidence" value="ECO:0007669"/>
    <property type="project" value="TreeGrafter"/>
</dbReference>
<feature type="region of interest" description="Disordered" evidence="1">
    <location>
        <begin position="44"/>
        <end position="115"/>
    </location>
</feature>
<dbReference type="GO" id="GO:0003723">
    <property type="term" value="F:RNA binding"/>
    <property type="evidence" value="ECO:0007669"/>
    <property type="project" value="InterPro"/>
</dbReference>
<dbReference type="PANTHER" id="PTHR36371:SF1">
    <property type="entry name" value="PROTEIN PLASTID TRANSCRIPTIONALLY ACTIVE 10"/>
    <property type="match status" value="1"/>
</dbReference>
<reference evidence="2" key="2">
    <citation type="submission" date="2023-06" db="EMBL/GenBank/DDBJ databases">
        <authorList>
            <person name="Ma L."/>
            <person name="Liu K.-W."/>
            <person name="Li Z."/>
            <person name="Hsiao Y.-Y."/>
            <person name="Qi Y."/>
            <person name="Fu T."/>
            <person name="Tang G."/>
            <person name="Zhang D."/>
            <person name="Sun W.-H."/>
            <person name="Liu D.-K."/>
            <person name="Li Y."/>
            <person name="Chen G.-Z."/>
            <person name="Liu X.-D."/>
            <person name="Liao X.-Y."/>
            <person name="Jiang Y.-T."/>
            <person name="Yu X."/>
            <person name="Hao Y."/>
            <person name="Huang J."/>
            <person name="Zhao X.-W."/>
            <person name="Ke S."/>
            <person name="Chen Y.-Y."/>
            <person name="Wu W.-L."/>
            <person name="Hsu J.-L."/>
            <person name="Lin Y.-F."/>
            <person name="Huang M.-D."/>
            <person name="Li C.-Y."/>
            <person name="Huang L."/>
            <person name="Wang Z.-W."/>
            <person name="Zhao X."/>
            <person name="Zhong W.-Y."/>
            <person name="Peng D.-H."/>
            <person name="Ahmad S."/>
            <person name="Lan S."/>
            <person name="Zhang J.-S."/>
            <person name="Tsai W.-C."/>
            <person name="Van De Peer Y."/>
            <person name="Liu Z.-J."/>
        </authorList>
    </citation>
    <scope>NUCLEOTIDE SEQUENCE</scope>
    <source>
        <strain evidence="2">CP</strain>
        <tissue evidence="2">Leaves</tissue>
    </source>
</reference>
<name>A0AAV9EPF8_ACOCL</name>